<dbReference type="InterPro" id="IPR013096">
    <property type="entry name" value="Cupin_2"/>
</dbReference>
<name>A0A512DT86_9PROT</name>
<evidence type="ECO:0000313" key="2">
    <source>
        <dbReference type="EMBL" id="GEO39666.1"/>
    </source>
</evidence>
<dbReference type="EMBL" id="BJYZ01000017">
    <property type="protein sequence ID" value="GEO39666.1"/>
    <property type="molecule type" value="Genomic_DNA"/>
</dbReference>
<dbReference type="Gene3D" id="2.60.120.10">
    <property type="entry name" value="Jelly Rolls"/>
    <property type="match status" value="1"/>
</dbReference>
<evidence type="ECO:0000259" key="1">
    <source>
        <dbReference type="Pfam" id="PF07883"/>
    </source>
</evidence>
<protein>
    <recommendedName>
        <fullName evidence="1">Cupin type-2 domain-containing protein</fullName>
    </recommendedName>
</protein>
<feature type="domain" description="Cupin type-2" evidence="1">
    <location>
        <begin position="34"/>
        <end position="90"/>
    </location>
</feature>
<dbReference type="Proteomes" id="UP000321523">
    <property type="component" value="Unassembled WGS sequence"/>
</dbReference>
<accession>A0A512DT86</accession>
<keyword evidence="3" id="KW-1185">Reference proteome</keyword>
<dbReference type="RefSeq" id="WP_044427552.1">
    <property type="nucleotide sequence ID" value="NZ_BJYZ01000017.1"/>
</dbReference>
<organism evidence="2 3">
    <name type="scientific">Skermanella aerolata</name>
    <dbReference type="NCBI Taxonomy" id="393310"/>
    <lineage>
        <taxon>Bacteria</taxon>
        <taxon>Pseudomonadati</taxon>
        <taxon>Pseudomonadota</taxon>
        <taxon>Alphaproteobacteria</taxon>
        <taxon>Rhodospirillales</taxon>
        <taxon>Azospirillaceae</taxon>
        <taxon>Skermanella</taxon>
    </lineage>
</organism>
<evidence type="ECO:0000313" key="3">
    <source>
        <dbReference type="Proteomes" id="UP000321523"/>
    </source>
</evidence>
<sequence>MTDHCISWDDVPEQVSASGVAKRVLSGADVSLVMVKVPAGIKADRHSHAHEQFVQVVSGAGMLETEQGSRRFGPGSVFHFPRDTWHAAQFDVDTVLVETNLMEQGKGT</sequence>
<dbReference type="Pfam" id="PF07883">
    <property type="entry name" value="Cupin_2"/>
    <property type="match status" value="1"/>
</dbReference>
<dbReference type="OrthoDB" id="9811153at2"/>
<dbReference type="InterPro" id="IPR011051">
    <property type="entry name" value="RmlC_Cupin_sf"/>
</dbReference>
<dbReference type="SUPFAM" id="SSF51182">
    <property type="entry name" value="RmlC-like cupins"/>
    <property type="match status" value="1"/>
</dbReference>
<comment type="caution">
    <text evidence="2">The sequence shown here is derived from an EMBL/GenBank/DDBJ whole genome shotgun (WGS) entry which is preliminary data.</text>
</comment>
<proteinExistence type="predicted"/>
<gene>
    <name evidence="2" type="ORF">SAE02_38140</name>
</gene>
<reference evidence="2 3" key="1">
    <citation type="submission" date="2019-07" db="EMBL/GenBank/DDBJ databases">
        <title>Whole genome shotgun sequence of Skermanella aerolata NBRC 106429.</title>
        <authorList>
            <person name="Hosoyama A."/>
            <person name="Uohara A."/>
            <person name="Ohji S."/>
            <person name="Ichikawa N."/>
        </authorList>
    </citation>
    <scope>NUCLEOTIDE SEQUENCE [LARGE SCALE GENOMIC DNA]</scope>
    <source>
        <strain evidence="2 3">NBRC 106429</strain>
    </source>
</reference>
<dbReference type="AlphaFoldDB" id="A0A512DT86"/>
<dbReference type="InterPro" id="IPR014710">
    <property type="entry name" value="RmlC-like_jellyroll"/>
</dbReference>